<evidence type="ECO:0000313" key="3">
    <source>
        <dbReference type="Proteomes" id="UP000301309"/>
    </source>
</evidence>
<name>A0A4D4L216_STRVO</name>
<accession>A0A4D4L216</accession>
<protein>
    <submittedName>
        <fullName evidence="2">Uncharacterized protein</fullName>
    </submittedName>
</protein>
<dbReference type="Proteomes" id="UP000301309">
    <property type="component" value="Unassembled WGS sequence"/>
</dbReference>
<keyword evidence="1" id="KW-0732">Signal</keyword>
<comment type="caution">
    <text evidence="2">The sequence shown here is derived from an EMBL/GenBank/DDBJ whole genome shotgun (WGS) entry which is preliminary data.</text>
</comment>
<evidence type="ECO:0000313" key="2">
    <source>
        <dbReference type="EMBL" id="GDY52930.1"/>
    </source>
</evidence>
<keyword evidence="3" id="KW-1185">Reference proteome</keyword>
<dbReference type="GO" id="GO:0004252">
    <property type="term" value="F:serine-type endopeptidase activity"/>
    <property type="evidence" value="ECO:0007669"/>
    <property type="project" value="InterPro"/>
</dbReference>
<dbReference type="AlphaFoldDB" id="A0A4D4L216"/>
<reference evidence="2 3" key="1">
    <citation type="journal article" date="2020" name="Int. J. Syst. Evol. Microbiol.">
        <title>Reclassification of Streptomyces castelarensis and Streptomyces sporoclivatus as later heterotypic synonyms of Streptomyces antimycoticus.</title>
        <authorList>
            <person name="Komaki H."/>
            <person name="Tamura T."/>
        </authorList>
    </citation>
    <scope>NUCLEOTIDE SEQUENCE [LARGE SCALE GENOMIC DNA]</scope>
    <source>
        <strain evidence="2 3">NBRC 13459</strain>
    </source>
</reference>
<evidence type="ECO:0000256" key="1">
    <source>
        <dbReference type="SAM" id="SignalP"/>
    </source>
</evidence>
<sequence length="54" mass="5359">MGRFQFAVFYLATGYLALLGYAAAHADSAQSLVGASGPSPGCSAPFCGCFPGPG</sequence>
<gene>
    <name evidence="2" type="ORF">SVIO_035530</name>
</gene>
<feature type="signal peptide" evidence="1">
    <location>
        <begin position="1"/>
        <end position="26"/>
    </location>
</feature>
<dbReference type="EMBL" id="BJHW01000001">
    <property type="protein sequence ID" value="GDY52930.1"/>
    <property type="molecule type" value="Genomic_DNA"/>
</dbReference>
<feature type="chain" id="PRO_5038581220" evidence="1">
    <location>
        <begin position="27"/>
        <end position="54"/>
    </location>
</feature>
<proteinExistence type="predicted"/>
<organism evidence="2 3">
    <name type="scientific">Streptomyces violaceusniger</name>
    <dbReference type="NCBI Taxonomy" id="68280"/>
    <lineage>
        <taxon>Bacteria</taxon>
        <taxon>Bacillati</taxon>
        <taxon>Actinomycetota</taxon>
        <taxon>Actinomycetes</taxon>
        <taxon>Kitasatosporales</taxon>
        <taxon>Streptomycetaceae</taxon>
        <taxon>Streptomyces</taxon>
        <taxon>Streptomyces violaceusniger group</taxon>
    </lineage>
</organism>
<dbReference type="GO" id="GO:0016020">
    <property type="term" value="C:membrane"/>
    <property type="evidence" value="ECO:0007669"/>
    <property type="project" value="InterPro"/>
</dbReference>